<organism evidence="1 2">
    <name type="scientific">Ramlibacter monticola</name>
    <dbReference type="NCBI Taxonomy" id="1926872"/>
    <lineage>
        <taxon>Bacteria</taxon>
        <taxon>Pseudomonadati</taxon>
        <taxon>Pseudomonadota</taxon>
        <taxon>Betaproteobacteria</taxon>
        <taxon>Burkholderiales</taxon>
        <taxon>Comamonadaceae</taxon>
        <taxon>Ramlibacter</taxon>
    </lineage>
</organism>
<comment type="caution">
    <text evidence="1">The sequence shown here is derived from an EMBL/GenBank/DDBJ whole genome shotgun (WGS) entry which is preliminary data.</text>
</comment>
<proteinExistence type="predicted"/>
<dbReference type="RefSeq" id="WP_201676823.1">
    <property type="nucleotide sequence ID" value="NZ_JAEQNE010000007.1"/>
</dbReference>
<dbReference type="EMBL" id="JAEQNE010000007">
    <property type="protein sequence ID" value="MBL0394160.1"/>
    <property type="molecule type" value="Genomic_DNA"/>
</dbReference>
<dbReference type="Proteomes" id="UP000599109">
    <property type="component" value="Unassembled WGS sequence"/>
</dbReference>
<keyword evidence="2" id="KW-1185">Reference proteome</keyword>
<sequence>MRIRERDGNFYLVRCAYSADARRGKETGLGCIPFWATPEDIDRWWKPRDGITLTPDERAQLERHLASANPPKDPLDEAAAWLKKSATELADLPLRDRQARIRQVRPQWTRLSALAGTKRGQVQDE</sequence>
<protein>
    <submittedName>
        <fullName evidence="1">Uncharacterized protein</fullName>
    </submittedName>
</protein>
<evidence type="ECO:0000313" key="1">
    <source>
        <dbReference type="EMBL" id="MBL0394160.1"/>
    </source>
</evidence>
<reference evidence="1 2" key="1">
    <citation type="journal article" date="2017" name="Int. J. Syst. Evol. Microbiol.">
        <title>Ramlibacter monticola sp. nov., isolated from forest soil.</title>
        <authorList>
            <person name="Chaudhary D.K."/>
            <person name="Kim J."/>
        </authorList>
    </citation>
    <scope>NUCLEOTIDE SEQUENCE [LARGE SCALE GENOMIC DNA]</scope>
    <source>
        <strain evidence="1 2">KACC 19175</strain>
    </source>
</reference>
<accession>A0A936Z371</accession>
<evidence type="ECO:0000313" key="2">
    <source>
        <dbReference type="Proteomes" id="UP000599109"/>
    </source>
</evidence>
<name>A0A936Z371_9BURK</name>
<gene>
    <name evidence="1" type="ORF">JJ685_23675</name>
</gene>
<dbReference type="AlphaFoldDB" id="A0A936Z371"/>